<feature type="region of interest" description="Disordered" evidence="1">
    <location>
        <begin position="92"/>
        <end position="121"/>
    </location>
</feature>
<protein>
    <submittedName>
        <fullName evidence="2">Uncharacterized protein</fullName>
    </submittedName>
</protein>
<dbReference type="EMBL" id="JACICF010000001">
    <property type="protein sequence ID" value="MBB3764388.1"/>
    <property type="molecule type" value="Genomic_DNA"/>
</dbReference>
<gene>
    <name evidence="2" type="ORF">FHS50_001411</name>
</gene>
<keyword evidence="3" id="KW-1185">Reference proteome</keyword>
<proteinExistence type="predicted"/>
<name>A0A839Z1F3_9SPHN</name>
<organism evidence="2 3">
    <name type="scientific">Sphingomicrobium lutaoense</name>
    <dbReference type="NCBI Taxonomy" id="515949"/>
    <lineage>
        <taxon>Bacteria</taxon>
        <taxon>Pseudomonadati</taxon>
        <taxon>Pseudomonadota</taxon>
        <taxon>Alphaproteobacteria</taxon>
        <taxon>Sphingomonadales</taxon>
        <taxon>Sphingomonadaceae</taxon>
        <taxon>Sphingomicrobium</taxon>
    </lineage>
</organism>
<reference evidence="2 3" key="1">
    <citation type="submission" date="2020-08" db="EMBL/GenBank/DDBJ databases">
        <title>Genomic Encyclopedia of Type Strains, Phase IV (KMG-IV): sequencing the most valuable type-strain genomes for metagenomic binning, comparative biology and taxonomic classification.</title>
        <authorList>
            <person name="Goeker M."/>
        </authorList>
    </citation>
    <scope>NUCLEOTIDE SEQUENCE [LARGE SCALE GENOMIC DNA]</scope>
    <source>
        <strain evidence="2 3">DSM 24194</strain>
    </source>
</reference>
<evidence type="ECO:0000313" key="3">
    <source>
        <dbReference type="Proteomes" id="UP000578569"/>
    </source>
</evidence>
<dbReference type="Proteomes" id="UP000578569">
    <property type="component" value="Unassembled WGS sequence"/>
</dbReference>
<accession>A0A839Z1F3</accession>
<comment type="caution">
    <text evidence="2">The sequence shown here is derived from an EMBL/GenBank/DDBJ whole genome shotgun (WGS) entry which is preliminary data.</text>
</comment>
<dbReference type="AlphaFoldDB" id="A0A839Z1F3"/>
<dbReference type="RefSeq" id="WP_183933650.1">
    <property type="nucleotide sequence ID" value="NZ_JACICF010000001.1"/>
</dbReference>
<evidence type="ECO:0000256" key="1">
    <source>
        <dbReference type="SAM" id="MobiDB-lite"/>
    </source>
</evidence>
<feature type="compositionally biased region" description="Polar residues" evidence="1">
    <location>
        <begin position="110"/>
        <end position="121"/>
    </location>
</feature>
<sequence>MAQVVSVDVSVKDVVWDSVDNVYRGQFKYQQKSPSNPKIIGKTGNIDASAVNDSLDLTFNLKTKKVKIGGTDYDVSLKNPVNQSVLLGNGILDKPTNPAPPSGGPITVNPGGTDSFVMSDSNDNGGKYSYALELHVDKDGGQKLMDDPIIINRQPSA</sequence>
<evidence type="ECO:0000313" key="2">
    <source>
        <dbReference type="EMBL" id="MBB3764388.1"/>
    </source>
</evidence>